<protein>
    <submittedName>
        <fullName evidence="4">Ankyrin repeat-containing protein</fullName>
    </submittedName>
</protein>
<feature type="repeat" description="ANK" evidence="3">
    <location>
        <begin position="95"/>
        <end position="127"/>
    </location>
</feature>
<dbReference type="Pfam" id="PF12796">
    <property type="entry name" value="Ank_2"/>
    <property type="match status" value="1"/>
</dbReference>
<evidence type="ECO:0000256" key="2">
    <source>
        <dbReference type="ARBA" id="ARBA00023043"/>
    </source>
</evidence>
<organism evidence="4">
    <name type="scientific">Candidatus Kentrum sp. LFY</name>
    <dbReference type="NCBI Taxonomy" id="2126342"/>
    <lineage>
        <taxon>Bacteria</taxon>
        <taxon>Pseudomonadati</taxon>
        <taxon>Pseudomonadota</taxon>
        <taxon>Gammaproteobacteria</taxon>
        <taxon>Candidatus Kentrum</taxon>
    </lineage>
</organism>
<dbReference type="PRINTS" id="PR01415">
    <property type="entry name" value="ANKYRIN"/>
</dbReference>
<dbReference type="SMART" id="SM00248">
    <property type="entry name" value="ANK"/>
    <property type="match status" value="3"/>
</dbReference>
<accession>A0A450UL32</accession>
<dbReference type="PROSITE" id="PS50297">
    <property type="entry name" value="ANK_REP_REGION"/>
    <property type="match status" value="3"/>
</dbReference>
<keyword evidence="2 3" id="KW-0040">ANK repeat</keyword>
<dbReference type="EMBL" id="CAADFH010000030">
    <property type="protein sequence ID" value="VFJ93238.1"/>
    <property type="molecule type" value="Genomic_DNA"/>
</dbReference>
<evidence type="ECO:0000256" key="3">
    <source>
        <dbReference type="PROSITE-ProRule" id="PRU00023"/>
    </source>
</evidence>
<sequence length="190" mass="20469">MKNPKLKVLAGTLFLFSFFIHMGCFGEDSHEDLLTIAVSQDKIKDVRSLLADGAVVEGSGIVPQTPLMIAAFRGNIAIARLLLASGADPNRITQHGESALYYAAFNGHQDIVRELLNQPGSSDLVNRKHAIFLSTPLSVAVPTGHPALAKMLIEAGADPNIPNRIGKTVFDHCRQNKDNEACSVIDAINK</sequence>
<dbReference type="AlphaFoldDB" id="A0A450UL32"/>
<evidence type="ECO:0000313" key="4">
    <source>
        <dbReference type="EMBL" id="VFJ93238.1"/>
    </source>
</evidence>
<name>A0A450UL32_9GAMM</name>
<dbReference type="InterPro" id="IPR036770">
    <property type="entry name" value="Ankyrin_rpt-contain_sf"/>
</dbReference>
<dbReference type="InterPro" id="IPR002110">
    <property type="entry name" value="Ankyrin_rpt"/>
</dbReference>
<proteinExistence type="predicted"/>
<gene>
    <name evidence="4" type="ORF">BECKLFY1418A_GA0070994_103011</name>
</gene>
<dbReference type="SUPFAM" id="SSF48403">
    <property type="entry name" value="Ankyrin repeat"/>
    <property type="match status" value="1"/>
</dbReference>
<feature type="repeat" description="ANK" evidence="3">
    <location>
        <begin position="132"/>
        <end position="164"/>
    </location>
</feature>
<feature type="repeat" description="ANK" evidence="3">
    <location>
        <begin position="62"/>
        <end position="94"/>
    </location>
</feature>
<reference evidence="4" key="1">
    <citation type="submission" date="2019-02" db="EMBL/GenBank/DDBJ databases">
        <authorList>
            <person name="Gruber-Vodicka R. H."/>
            <person name="Seah K. B. B."/>
        </authorList>
    </citation>
    <scope>NUCLEOTIDE SEQUENCE</scope>
    <source>
        <strain evidence="4">BECK_M6</strain>
    </source>
</reference>
<dbReference type="PROSITE" id="PS50088">
    <property type="entry name" value="ANK_REPEAT"/>
    <property type="match status" value="3"/>
</dbReference>
<evidence type="ECO:0000256" key="1">
    <source>
        <dbReference type="ARBA" id="ARBA00022737"/>
    </source>
</evidence>
<dbReference type="PANTHER" id="PTHR24171">
    <property type="entry name" value="ANKYRIN REPEAT DOMAIN-CONTAINING PROTEIN 39-RELATED"/>
    <property type="match status" value="1"/>
</dbReference>
<keyword evidence="1" id="KW-0677">Repeat</keyword>
<dbReference type="Gene3D" id="1.25.40.20">
    <property type="entry name" value="Ankyrin repeat-containing domain"/>
    <property type="match status" value="1"/>
</dbReference>